<keyword evidence="12 15" id="KW-0648">Protein biosynthesis</keyword>
<evidence type="ECO:0000256" key="5">
    <source>
        <dbReference type="ARBA" id="ARBA00022555"/>
    </source>
</evidence>
<dbReference type="PROSITE" id="PS51447">
    <property type="entry name" value="FDX_ACB"/>
    <property type="match status" value="1"/>
</dbReference>
<dbReference type="SUPFAM" id="SSF46955">
    <property type="entry name" value="Putative DNA-binding domain"/>
    <property type="match status" value="1"/>
</dbReference>
<dbReference type="SMART" id="SM00873">
    <property type="entry name" value="B3_4"/>
    <property type="match status" value="1"/>
</dbReference>
<evidence type="ECO:0000259" key="17">
    <source>
        <dbReference type="PROSITE" id="PS50886"/>
    </source>
</evidence>
<dbReference type="GO" id="GO:0005524">
    <property type="term" value="F:ATP binding"/>
    <property type="evidence" value="ECO:0007669"/>
    <property type="project" value="UniProtKB-UniRule"/>
</dbReference>
<reference evidence="20" key="1">
    <citation type="submission" date="2020-02" db="EMBL/GenBank/DDBJ databases">
        <authorList>
            <person name="Meier V. D."/>
        </authorList>
    </citation>
    <scope>NUCLEOTIDE SEQUENCE</scope>
    <source>
        <strain evidence="20">AVDCRST_MAG04</strain>
    </source>
</reference>
<evidence type="ECO:0000256" key="15">
    <source>
        <dbReference type="HAMAP-Rule" id="MF_00283"/>
    </source>
</evidence>
<dbReference type="PANTHER" id="PTHR10947">
    <property type="entry name" value="PHENYLALANYL-TRNA SYNTHETASE BETA CHAIN AND LEUCINE-RICH REPEAT-CONTAINING PROTEIN 47"/>
    <property type="match status" value="1"/>
</dbReference>
<dbReference type="InterPro" id="IPR045060">
    <property type="entry name" value="Phe-tRNA-ligase_IIc_bsu"/>
</dbReference>
<evidence type="ECO:0000313" key="20">
    <source>
        <dbReference type="EMBL" id="CAA9227712.1"/>
    </source>
</evidence>
<evidence type="ECO:0000256" key="2">
    <source>
        <dbReference type="ARBA" id="ARBA00008653"/>
    </source>
</evidence>
<dbReference type="Pfam" id="PF01588">
    <property type="entry name" value="tRNA_bind"/>
    <property type="match status" value="1"/>
</dbReference>
<dbReference type="InterPro" id="IPR005147">
    <property type="entry name" value="tRNA_synthase_B5-dom"/>
</dbReference>
<evidence type="ECO:0000256" key="7">
    <source>
        <dbReference type="ARBA" id="ARBA00022723"/>
    </source>
</evidence>
<evidence type="ECO:0000256" key="12">
    <source>
        <dbReference type="ARBA" id="ARBA00022917"/>
    </source>
</evidence>
<evidence type="ECO:0000256" key="16">
    <source>
        <dbReference type="PROSITE-ProRule" id="PRU00209"/>
    </source>
</evidence>
<dbReference type="InterPro" id="IPR004532">
    <property type="entry name" value="Phe-tRNA-ligase_IIc_bsu_bact"/>
</dbReference>
<keyword evidence="6 15" id="KW-0436">Ligase</keyword>
<dbReference type="AlphaFoldDB" id="A0A6J4HNX7"/>
<dbReference type="EMBL" id="CADCTL010000072">
    <property type="protein sequence ID" value="CAA9227712.1"/>
    <property type="molecule type" value="Genomic_DNA"/>
</dbReference>
<keyword evidence="4 15" id="KW-0963">Cytoplasm</keyword>
<evidence type="ECO:0000256" key="11">
    <source>
        <dbReference type="ARBA" id="ARBA00022884"/>
    </source>
</evidence>
<evidence type="ECO:0000256" key="9">
    <source>
        <dbReference type="ARBA" id="ARBA00022840"/>
    </source>
</evidence>
<evidence type="ECO:0000259" key="19">
    <source>
        <dbReference type="PROSITE" id="PS51483"/>
    </source>
</evidence>
<keyword evidence="9 15" id="KW-0067">ATP-binding</keyword>
<dbReference type="InterPro" id="IPR012340">
    <property type="entry name" value="NA-bd_OB-fold"/>
</dbReference>
<name>A0A6J4HNX7_9PROT</name>
<accession>A0A6J4HNX7</accession>
<comment type="similarity">
    <text evidence="2 15">Belongs to the phenylalanyl-tRNA synthetase beta subunit family. Type 1 subfamily.</text>
</comment>
<dbReference type="InterPro" id="IPR033714">
    <property type="entry name" value="tRNA_bind_bactPheRS"/>
</dbReference>
<dbReference type="SUPFAM" id="SSF55681">
    <property type="entry name" value="Class II aaRS and biotin synthetases"/>
    <property type="match status" value="1"/>
</dbReference>
<dbReference type="SUPFAM" id="SSF50249">
    <property type="entry name" value="Nucleic acid-binding proteins"/>
    <property type="match status" value="1"/>
</dbReference>
<dbReference type="InterPro" id="IPR002547">
    <property type="entry name" value="tRNA-bd_dom"/>
</dbReference>
<dbReference type="Gene3D" id="3.30.56.10">
    <property type="match status" value="2"/>
</dbReference>
<evidence type="ECO:0000256" key="4">
    <source>
        <dbReference type="ARBA" id="ARBA00022490"/>
    </source>
</evidence>
<dbReference type="GO" id="GO:0009328">
    <property type="term" value="C:phenylalanine-tRNA ligase complex"/>
    <property type="evidence" value="ECO:0007669"/>
    <property type="project" value="TreeGrafter"/>
</dbReference>
<organism evidence="20">
    <name type="scientific">uncultured Acetobacteraceae bacterium</name>
    <dbReference type="NCBI Taxonomy" id="169975"/>
    <lineage>
        <taxon>Bacteria</taxon>
        <taxon>Pseudomonadati</taxon>
        <taxon>Pseudomonadota</taxon>
        <taxon>Alphaproteobacteria</taxon>
        <taxon>Acetobacterales</taxon>
        <taxon>Acetobacteraceae</taxon>
        <taxon>environmental samples</taxon>
    </lineage>
</organism>
<keyword evidence="13 15" id="KW-0030">Aminoacyl-tRNA synthetase</keyword>
<dbReference type="GO" id="GO:0004826">
    <property type="term" value="F:phenylalanine-tRNA ligase activity"/>
    <property type="evidence" value="ECO:0007669"/>
    <property type="project" value="UniProtKB-UniRule"/>
</dbReference>
<dbReference type="Pfam" id="PF03483">
    <property type="entry name" value="B3_4"/>
    <property type="match status" value="1"/>
</dbReference>
<comment type="subunit">
    <text evidence="3 15">Tetramer of two alpha and two beta subunits.</text>
</comment>
<keyword evidence="8 15" id="KW-0547">Nucleotide-binding</keyword>
<dbReference type="CDD" id="cd02796">
    <property type="entry name" value="tRNA_bind_bactPheRS"/>
    <property type="match status" value="1"/>
</dbReference>
<evidence type="ECO:0000256" key="3">
    <source>
        <dbReference type="ARBA" id="ARBA00011209"/>
    </source>
</evidence>
<dbReference type="NCBIfam" id="TIGR00472">
    <property type="entry name" value="pheT_bact"/>
    <property type="match status" value="1"/>
</dbReference>
<keyword evidence="10 15" id="KW-0460">Magnesium</keyword>
<feature type="binding site" evidence="15">
    <location>
        <position position="493"/>
    </location>
    <ligand>
        <name>Mg(2+)</name>
        <dbReference type="ChEBI" id="CHEBI:18420"/>
        <note>shared with alpha subunit</note>
    </ligand>
</feature>
<dbReference type="InterPro" id="IPR005146">
    <property type="entry name" value="B3/B4_tRNA-bd"/>
</dbReference>
<dbReference type="Pfam" id="PF03147">
    <property type="entry name" value="FDX-ACB"/>
    <property type="match status" value="1"/>
</dbReference>
<comment type="catalytic activity">
    <reaction evidence="14 15">
        <text>tRNA(Phe) + L-phenylalanine + ATP = L-phenylalanyl-tRNA(Phe) + AMP + diphosphate + H(+)</text>
        <dbReference type="Rhea" id="RHEA:19413"/>
        <dbReference type="Rhea" id="RHEA-COMP:9668"/>
        <dbReference type="Rhea" id="RHEA-COMP:9699"/>
        <dbReference type="ChEBI" id="CHEBI:15378"/>
        <dbReference type="ChEBI" id="CHEBI:30616"/>
        <dbReference type="ChEBI" id="CHEBI:33019"/>
        <dbReference type="ChEBI" id="CHEBI:58095"/>
        <dbReference type="ChEBI" id="CHEBI:78442"/>
        <dbReference type="ChEBI" id="CHEBI:78531"/>
        <dbReference type="ChEBI" id="CHEBI:456215"/>
        <dbReference type="EC" id="6.1.1.20"/>
    </reaction>
</comment>
<dbReference type="PROSITE" id="PS51483">
    <property type="entry name" value="B5"/>
    <property type="match status" value="1"/>
</dbReference>
<dbReference type="InterPro" id="IPR020825">
    <property type="entry name" value="Phe-tRNA_synthase-like_B3/B4"/>
</dbReference>
<dbReference type="Gene3D" id="3.30.930.10">
    <property type="entry name" value="Bira Bifunctional Protein, Domain 2"/>
    <property type="match status" value="1"/>
</dbReference>
<dbReference type="InterPro" id="IPR036690">
    <property type="entry name" value="Fdx_antiC-bd_sf"/>
</dbReference>
<proteinExistence type="inferred from homology"/>
<evidence type="ECO:0000256" key="8">
    <source>
        <dbReference type="ARBA" id="ARBA00022741"/>
    </source>
</evidence>
<dbReference type="Gene3D" id="2.40.50.140">
    <property type="entry name" value="Nucleic acid-binding proteins"/>
    <property type="match status" value="1"/>
</dbReference>
<dbReference type="Gene3D" id="3.30.70.380">
    <property type="entry name" value="Ferrodoxin-fold anticodon-binding domain"/>
    <property type="match status" value="1"/>
</dbReference>
<dbReference type="HAMAP" id="MF_00283">
    <property type="entry name" value="Phe_tRNA_synth_beta1"/>
    <property type="match status" value="1"/>
</dbReference>
<evidence type="ECO:0000256" key="10">
    <source>
        <dbReference type="ARBA" id="ARBA00022842"/>
    </source>
</evidence>
<protein>
    <recommendedName>
        <fullName evidence="15">Phenylalanine--tRNA ligase beta subunit</fullName>
        <ecNumber evidence="15">6.1.1.20</ecNumber>
    </recommendedName>
    <alternativeName>
        <fullName evidence="15">Phenylalanyl-tRNA synthetase beta subunit</fullName>
        <shortName evidence="15">PheRS</shortName>
    </alternativeName>
</protein>
<feature type="domain" description="TRNA-binding" evidence="17">
    <location>
        <begin position="40"/>
        <end position="150"/>
    </location>
</feature>
<dbReference type="SUPFAM" id="SSF54991">
    <property type="entry name" value="Anticodon-binding domain of PheRS"/>
    <property type="match status" value="1"/>
</dbReference>
<dbReference type="SUPFAM" id="SSF56037">
    <property type="entry name" value="PheT/TilS domain"/>
    <property type="match status" value="1"/>
</dbReference>
<dbReference type="SMART" id="SM00874">
    <property type="entry name" value="B5"/>
    <property type="match status" value="1"/>
</dbReference>
<dbReference type="InterPro" id="IPR009061">
    <property type="entry name" value="DNA-bd_dom_put_sf"/>
</dbReference>
<keyword evidence="5 16" id="KW-0820">tRNA-binding</keyword>
<evidence type="ECO:0000256" key="1">
    <source>
        <dbReference type="ARBA" id="ARBA00004496"/>
    </source>
</evidence>
<feature type="binding site" evidence="15">
    <location>
        <position position="494"/>
    </location>
    <ligand>
        <name>Mg(2+)</name>
        <dbReference type="ChEBI" id="CHEBI:18420"/>
        <note>shared with alpha subunit</note>
    </ligand>
</feature>
<keyword evidence="11 16" id="KW-0694">RNA-binding</keyword>
<dbReference type="Pfam" id="PF03484">
    <property type="entry name" value="B5"/>
    <property type="match status" value="1"/>
</dbReference>
<comment type="subcellular location">
    <subcellularLocation>
        <location evidence="1 15">Cytoplasm</location>
    </subcellularLocation>
</comment>
<dbReference type="SMART" id="SM00896">
    <property type="entry name" value="FDX-ACB"/>
    <property type="match status" value="1"/>
</dbReference>
<dbReference type="GO" id="GO:0006432">
    <property type="term" value="P:phenylalanyl-tRNA aminoacylation"/>
    <property type="evidence" value="ECO:0007669"/>
    <property type="project" value="UniProtKB-UniRule"/>
</dbReference>
<keyword evidence="7 15" id="KW-0479">Metal-binding</keyword>
<dbReference type="PROSITE" id="PS50886">
    <property type="entry name" value="TRBD"/>
    <property type="match status" value="1"/>
</dbReference>
<sequence>MKFTLSWLREHLEGCDAPLDRIAETLSAIGLEVEGVQDRGAALALFRVAHVLEAVQHPNADRLRALKVDAGDGRVLSVVCGAPNARTGMKAVLALPGAFIPGTGITLKIGEIRGVPSEGMLLSAREMGLGDDHAGIVDLPDDAPLGAPYAAWAGLDDPVIEIGVTPNRGDALAVRGVARDLAAAGLGTLKPFAPAPVPAAFASPVRWEIADRRACVFVLGRALRGLRNDPSPRWLQDRLVAIGLRPINALVDVTNLFTFDLGRPLHVFDLKKVHGGTLTMRMARDGESLAALNGKEYALTAEDGVIADAAGVESLGGIIGGAHSGCDEGTTEAFIECALFDPVRVALSGRRHDVRTDARARFERGLDPALMRPALEAATRLMLDLCGGGGEASEVVSAGAEPEWRRVASLRFERLAGLCGADVPPDEAVAILERLGFAVEARDADRVTVSVPSWRNDVAAPIHLAQAPELPPDRARAAAEGCAAVEPECDLVEEVLRIRGLHRVPPVSLPVATPVPRPSLTPKQARTALARRALGARGMQECVSFAFMAAGTAALFGDTPEALRLANPIASDLDQMRPTPLPSLLLAAARNAARGYPDAALSEIGGGYAAPSPEGQTAVAAGLRTGHTPRHWAEQSRAVDAMDAKGDALAVLGALGVPMAALSVTADAPGHYHPGRSGVVRQGPKAVLARFGEIHPRVLAAVGLTGPAAGFEVFLDAVPEPKRRKRGAADLPAFQPVRRDFAFLVDGGVPAEAVLRAARGAERTLIADVALFDRFAGDKLPAGKVSLAVQVTLQPRDATLTDAQIEAVSERVVAAVVKATGATLRA</sequence>
<dbReference type="Pfam" id="PF17759">
    <property type="entry name" value="tRNA_synthFbeta"/>
    <property type="match status" value="1"/>
</dbReference>
<evidence type="ECO:0000256" key="14">
    <source>
        <dbReference type="ARBA" id="ARBA00049255"/>
    </source>
</evidence>
<feature type="binding site" evidence="15">
    <location>
        <position position="490"/>
    </location>
    <ligand>
        <name>Mg(2+)</name>
        <dbReference type="ChEBI" id="CHEBI:18420"/>
        <note>shared with alpha subunit</note>
    </ligand>
</feature>
<dbReference type="InterPro" id="IPR041616">
    <property type="entry name" value="PheRS_beta_core"/>
</dbReference>
<dbReference type="InterPro" id="IPR045864">
    <property type="entry name" value="aa-tRNA-synth_II/BPL/LPL"/>
</dbReference>
<dbReference type="GO" id="GO:0000049">
    <property type="term" value="F:tRNA binding"/>
    <property type="evidence" value="ECO:0007669"/>
    <property type="project" value="UniProtKB-UniRule"/>
</dbReference>
<feature type="domain" description="FDX-ACB" evidence="18">
    <location>
        <begin position="732"/>
        <end position="825"/>
    </location>
</feature>
<evidence type="ECO:0000259" key="18">
    <source>
        <dbReference type="PROSITE" id="PS51447"/>
    </source>
</evidence>
<evidence type="ECO:0000256" key="13">
    <source>
        <dbReference type="ARBA" id="ARBA00023146"/>
    </source>
</evidence>
<dbReference type="Gene3D" id="3.50.40.10">
    <property type="entry name" value="Phenylalanyl-trna Synthetase, Chain B, domain 3"/>
    <property type="match status" value="1"/>
</dbReference>
<feature type="binding site" evidence="15">
    <location>
        <position position="457"/>
    </location>
    <ligand>
        <name>Mg(2+)</name>
        <dbReference type="ChEBI" id="CHEBI:18420"/>
        <note>shared with alpha subunit</note>
    </ligand>
</feature>
<dbReference type="EC" id="6.1.1.20" evidence="15"/>
<dbReference type="InterPro" id="IPR005121">
    <property type="entry name" value="Fdx_antiC-bd"/>
</dbReference>
<feature type="domain" description="B5" evidence="19">
    <location>
        <begin position="403"/>
        <end position="506"/>
    </location>
</feature>
<evidence type="ECO:0000256" key="6">
    <source>
        <dbReference type="ARBA" id="ARBA00022598"/>
    </source>
</evidence>
<comment type="cofactor">
    <cofactor evidence="15">
        <name>Mg(2+)</name>
        <dbReference type="ChEBI" id="CHEBI:18420"/>
    </cofactor>
    <text evidence="15">Binds 2 magnesium ions per tetramer.</text>
</comment>
<gene>
    <name evidence="15" type="primary">pheT</name>
    <name evidence="20" type="ORF">AVDCRST_MAG04-962</name>
</gene>
<dbReference type="GO" id="GO:0000287">
    <property type="term" value="F:magnesium ion binding"/>
    <property type="evidence" value="ECO:0007669"/>
    <property type="project" value="UniProtKB-UniRule"/>
</dbReference>
<dbReference type="PANTHER" id="PTHR10947:SF0">
    <property type="entry name" value="PHENYLALANINE--TRNA LIGASE BETA SUBUNIT"/>
    <property type="match status" value="1"/>
</dbReference>